<dbReference type="AlphaFoldDB" id="A0A8S4PY87"/>
<sequence>MRIELAYCKMQYGGTYYNSMRGEWQSRIVTVTEKFKEIDDTVTNAFLVQSKADTKETAHDNRPNSMGNLDFSVKVCNKLKEKYYWRDWLCAVWDDDVSSNEFSYTLCGGFFLRWEYGRNILVSSRDKTAPRMNVANAKAELNKFTFKSYVGISYDGTKIINHSSRANTIFDVINVNDACCIAVIKKHANTYWHKSDYTRVATKALHIYWWVVIFG</sequence>
<proteinExistence type="predicted"/>
<dbReference type="Proteomes" id="UP000749559">
    <property type="component" value="Unassembled WGS sequence"/>
</dbReference>
<accession>A0A8S4PY87</accession>
<comment type="caution">
    <text evidence="1">The sequence shown here is derived from an EMBL/GenBank/DDBJ whole genome shotgun (WGS) entry which is preliminary data.</text>
</comment>
<evidence type="ECO:0000313" key="1">
    <source>
        <dbReference type="EMBL" id="CAH1797741.1"/>
    </source>
</evidence>
<organism evidence="1 2">
    <name type="scientific">Owenia fusiformis</name>
    <name type="common">Polychaete worm</name>
    <dbReference type="NCBI Taxonomy" id="6347"/>
    <lineage>
        <taxon>Eukaryota</taxon>
        <taxon>Metazoa</taxon>
        <taxon>Spiralia</taxon>
        <taxon>Lophotrochozoa</taxon>
        <taxon>Annelida</taxon>
        <taxon>Polychaeta</taxon>
        <taxon>Sedentaria</taxon>
        <taxon>Canalipalpata</taxon>
        <taxon>Sabellida</taxon>
        <taxon>Oweniida</taxon>
        <taxon>Oweniidae</taxon>
        <taxon>Owenia</taxon>
    </lineage>
</organism>
<name>A0A8S4PY87_OWEFU</name>
<evidence type="ECO:0000313" key="2">
    <source>
        <dbReference type="Proteomes" id="UP000749559"/>
    </source>
</evidence>
<protein>
    <submittedName>
        <fullName evidence="1">Uncharacterized protein</fullName>
    </submittedName>
</protein>
<gene>
    <name evidence="1" type="ORF">OFUS_LOCUS21975</name>
</gene>
<reference evidence="1" key="1">
    <citation type="submission" date="2022-03" db="EMBL/GenBank/DDBJ databases">
        <authorList>
            <person name="Martin C."/>
        </authorList>
    </citation>
    <scope>NUCLEOTIDE SEQUENCE</scope>
</reference>
<keyword evidence="2" id="KW-1185">Reference proteome</keyword>
<dbReference type="EMBL" id="CAIIXF020000010">
    <property type="protein sequence ID" value="CAH1797741.1"/>
    <property type="molecule type" value="Genomic_DNA"/>
</dbReference>